<protein>
    <submittedName>
        <fullName evidence="2">Uncharacterized protein</fullName>
    </submittedName>
</protein>
<evidence type="ECO:0000313" key="2">
    <source>
        <dbReference type="EMBL" id="PKI59753.1"/>
    </source>
</evidence>
<evidence type="ECO:0000256" key="1">
    <source>
        <dbReference type="SAM" id="MobiDB-lite"/>
    </source>
</evidence>
<dbReference type="EMBL" id="PGOL01001240">
    <property type="protein sequence ID" value="PKI59753.1"/>
    <property type="molecule type" value="Genomic_DNA"/>
</dbReference>
<name>A0A2I0JV76_PUNGR</name>
<comment type="caution">
    <text evidence="2">The sequence shown here is derived from an EMBL/GenBank/DDBJ whole genome shotgun (WGS) entry which is preliminary data.</text>
</comment>
<evidence type="ECO:0000313" key="3">
    <source>
        <dbReference type="Proteomes" id="UP000233551"/>
    </source>
</evidence>
<accession>A0A2I0JV76</accession>
<dbReference type="Proteomes" id="UP000233551">
    <property type="component" value="Unassembled WGS sequence"/>
</dbReference>
<gene>
    <name evidence="2" type="ORF">CRG98_019856</name>
</gene>
<reference evidence="2 3" key="1">
    <citation type="submission" date="2017-11" db="EMBL/GenBank/DDBJ databases">
        <title>De-novo sequencing of pomegranate (Punica granatum L.) genome.</title>
        <authorList>
            <person name="Akparov Z."/>
            <person name="Amiraslanov A."/>
            <person name="Hajiyeva S."/>
            <person name="Abbasov M."/>
            <person name="Kaur K."/>
            <person name="Hamwieh A."/>
            <person name="Solovyev V."/>
            <person name="Salamov A."/>
            <person name="Braich B."/>
            <person name="Kosarev P."/>
            <person name="Mahmoud A."/>
            <person name="Hajiyev E."/>
            <person name="Babayeva S."/>
            <person name="Izzatullayeva V."/>
            <person name="Mammadov A."/>
            <person name="Mammadov A."/>
            <person name="Sharifova S."/>
            <person name="Ojaghi J."/>
            <person name="Eynullazada K."/>
            <person name="Bayramov B."/>
            <person name="Abdulazimova A."/>
            <person name="Shahmuradov I."/>
        </authorList>
    </citation>
    <scope>NUCLEOTIDE SEQUENCE [LARGE SCALE GENOMIC DNA]</scope>
    <source>
        <strain evidence="3">cv. AG2017</strain>
        <tissue evidence="2">Leaf</tissue>
    </source>
</reference>
<proteinExistence type="predicted"/>
<feature type="region of interest" description="Disordered" evidence="1">
    <location>
        <begin position="1"/>
        <end position="21"/>
    </location>
</feature>
<sequence>MSLSSARVGGTQGARSTVDPCARGGVELEDAPFGPRSRAIISAMLAAIRLTVSWRVVTLPSRAVHIPAVGVGTPSVVGAHPLKLAARDTLRVPLDRPVAFLQGSVAAPLGLPAVEDEPVLVG</sequence>
<organism evidence="2 3">
    <name type="scientific">Punica granatum</name>
    <name type="common">Pomegranate</name>
    <dbReference type="NCBI Taxonomy" id="22663"/>
    <lineage>
        <taxon>Eukaryota</taxon>
        <taxon>Viridiplantae</taxon>
        <taxon>Streptophyta</taxon>
        <taxon>Embryophyta</taxon>
        <taxon>Tracheophyta</taxon>
        <taxon>Spermatophyta</taxon>
        <taxon>Magnoliopsida</taxon>
        <taxon>eudicotyledons</taxon>
        <taxon>Gunneridae</taxon>
        <taxon>Pentapetalae</taxon>
        <taxon>rosids</taxon>
        <taxon>malvids</taxon>
        <taxon>Myrtales</taxon>
        <taxon>Lythraceae</taxon>
        <taxon>Punica</taxon>
    </lineage>
</organism>
<dbReference type="AlphaFoldDB" id="A0A2I0JV76"/>
<keyword evidence="3" id="KW-1185">Reference proteome</keyword>